<keyword evidence="3 8" id="KW-0349">Heme</keyword>
<gene>
    <name evidence="9" type="ORF">BKA55DRAFT_591796</name>
</gene>
<dbReference type="GeneID" id="70225261"/>
<dbReference type="Pfam" id="PF00067">
    <property type="entry name" value="p450"/>
    <property type="match status" value="1"/>
</dbReference>
<keyword evidence="4 8" id="KW-0479">Metal-binding</keyword>
<comment type="cofactor">
    <cofactor evidence="1 8">
        <name>heme</name>
        <dbReference type="ChEBI" id="CHEBI:30413"/>
    </cofactor>
</comment>
<evidence type="ECO:0000256" key="7">
    <source>
        <dbReference type="ARBA" id="ARBA00023033"/>
    </source>
</evidence>
<evidence type="ECO:0000256" key="5">
    <source>
        <dbReference type="ARBA" id="ARBA00023002"/>
    </source>
</evidence>
<evidence type="ECO:0000256" key="6">
    <source>
        <dbReference type="ARBA" id="ARBA00023004"/>
    </source>
</evidence>
<proteinExistence type="inferred from homology"/>
<dbReference type="AlphaFoldDB" id="A0A9P9KJ21"/>
<dbReference type="GO" id="GO:0020037">
    <property type="term" value="F:heme binding"/>
    <property type="evidence" value="ECO:0007669"/>
    <property type="project" value="InterPro"/>
</dbReference>
<dbReference type="Proteomes" id="UP000720189">
    <property type="component" value="Unassembled WGS sequence"/>
</dbReference>
<evidence type="ECO:0000256" key="4">
    <source>
        <dbReference type="ARBA" id="ARBA00022723"/>
    </source>
</evidence>
<dbReference type="SUPFAM" id="SSF48264">
    <property type="entry name" value="Cytochrome P450"/>
    <property type="match status" value="1"/>
</dbReference>
<accession>A0A9P9KJ21</accession>
<dbReference type="GO" id="GO:0004497">
    <property type="term" value="F:monooxygenase activity"/>
    <property type="evidence" value="ECO:0007669"/>
    <property type="project" value="UniProtKB-KW"/>
</dbReference>
<dbReference type="InterPro" id="IPR002401">
    <property type="entry name" value="Cyt_P450_E_grp-I"/>
</dbReference>
<dbReference type="EMBL" id="JAGMUX010000005">
    <property type="protein sequence ID" value="KAH7258990.1"/>
    <property type="molecule type" value="Genomic_DNA"/>
</dbReference>
<dbReference type="CDD" id="cd11065">
    <property type="entry name" value="CYP64-like"/>
    <property type="match status" value="1"/>
</dbReference>
<evidence type="ECO:0000256" key="8">
    <source>
        <dbReference type="PIRSR" id="PIRSR602401-1"/>
    </source>
</evidence>
<dbReference type="OrthoDB" id="2789670at2759"/>
<protein>
    <submittedName>
        <fullName evidence="9">Cytochrome P450</fullName>
    </submittedName>
</protein>
<dbReference type="PRINTS" id="PR00463">
    <property type="entry name" value="EP450I"/>
</dbReference>
<dbReference type="InterPro" id="IPR050364">
    <property type="entry name" value="Cytochrome_P450_fung"/>
</dbReference>
<sequence>MEFGSLFICTGFVTLVYICFTKLLAKAPRNTQLPPGPRGLPLIGNVLDLPQAGEFEAHHWAKHKDVYGNISSVTVFGQTLVVINDAKLAQKVLNDHSAKHSSRSKMIFAGEMVGWDKTLSFLPYNDQLRSHRKKAHMCLKSEASVKSNDAIQESEVGHFLLHLLIDPDRLVEHIQKQAGSVIVKVVYGYTAEQFKPDPLLSTVRKVVDEFGIAAKPGAFMVDLIPILKYIPDWFPGAGFKTIAKQWRTNLESSVEDPAAFVEHQMANGRDNTSFLSQLMQKKGLTDKEATENKWLAASLYAAGADTTVSAITTFFLAMTLFPEAREKAQNEIDEVIGSDRLPTLSDRQSLPYLNALVKEVLRWHPVGPMCLPHTTSQDDIVDGHLIPKGAMILPNIWQICHDPAIYRNPMAFKPERFLGPDAETDPGRFVFGFGRRICPAQAMSDKTLFLNMAQTLAVFDIGVKEGAEMPKAEFTSGVVSHPKPFETIIKPRSSEHRKLIESIERIHPWQESDAETLASL</sequence>
<keyword evidence="7" id="KW-0503">Monooxygenase</keyword>
<dbReference type="GO" id="GO:0005506">
    <property type="term" value="F:iron ion binding"/>
    <property type="evidence" value="ECO:0007669"/>
    <property type="project" value="InterPro"/>
</dbReference>
<dbReference type="PANTHER" id="PTHR46300">
    <property type="entry name" value="P450, PUTATIVE (EUROFUNG)-RELATED-RELATED"/>
    <property type="match status" value="1"/>
</dbReference>
<organism evidence="9 10">
    <name type="scientific">Fusarium redolens</name>
    <dbReference type="NCBI Taxonomy" id="48865"/>
    <lineage>
        <taxon>Eukaryota</taxon>
        <taxon>Fungi</taxon>
        <taxon>Dikarya</taxon>
        <taxon>Ascomycota</taxon>
        <taxon>Pezizomycotina</taxon>
        <taxon>Sordariomycetes</taxon>
        <taxon>Hypocreomycetidae</taxon>
        <taxon>Hypocreales</taxon>
        <taxon>Nectriaceae</taxon>
        <taxon>Fusarium</taxon>
        <taxon>Fusarium redolens species complex</taxon>
    </lineage>
</organism>
<dbReference type="Gene3D" id="1.10.630.10">
    <property type="entry name" value="Cytochrome P450"/>
    <property type="match status" value="1"/>
</dbReference>
<comment type="similarity">
    <text evidence="2">Belongs to the cytochrome P450 family.</text>
</comment>
<evidence type="ECO:0000256" key="1">
    <source>
        <dbReference type="ARBA" id="ARBA00001971"/>
    </source>
</evidence>
<evidence type="ECO:0000256" key="3">
    <source>
        <dbReference type="ARBA" id="ARBA00022617"/>
    </source>
</evidence>
<keyword evidence="6 8" id="KW-0408">Iron</keyword>
<dbReference type="PANTHER" id="PTHR46300:SF7">
    <property type="entry name" value="P450, PUTATIVE (EUROFUNG)-RELATED"/>
    <property type="match status" value="1"/>
</dbReference>
<dbReference type="InterPro" id="IPR036396">
    <property type="entry name" value="Cyt_P450_sf"/>
</dbReference>
<name>A0A9P9KJ21_FUSRE</name>
<dbReference type="GO" id="GO:0016705">
    <property type="term" value="F:oxidoreductase activity, acting on paired donors, with incorporation or reduction of molecular oxygen"/>
    <property type="evidence" value="ECO:0007669"/>
    <property type="project" value="InterPro"/>
</dbReference>
<evidence type="ECO:0000313" key="10">
    <source>
        <dbReference type="Proteomes" id="UP000720189"/>
    </source>
</evidence>
<dbReference type="RefSeq" id="XP_046051698.1">
    <property type="nucleotide sequence ID" value="XM_046195307.1"/>
</dbReference>
<feature type="binding site" description="axial binding residue" evidence="8">
    <location>
        <position position="438"/>
    </location>
    <ligand>
        <name>heme</name>
        <dbReference type="ChEBI" id="CHEBI:30413"/>
    </ligand>
    <ligandPart>
        <name>Fe</name>
        <dbReference type="ChEBI" id="CHEBI:18248"/>
    </ligandPart>
</feature>
<dbReference type="PRINTS" id="PR00385">
    <property type="entry name" value="P450"/>
</dbReference>
<keyword evidence="10" id="KW-1185">Reference proteome</keyword>
<dbReference type="InterPro" id="IPR001128">
    <property type="entry name" value="Cyt_P450"/>
</dbReference>
<evidence type="ECO:0000313" key="9">
    <source>
        <dbReference type="EMBL" id="KAH7258990.1"/>
    </source>
</evidence>
<evidence type="ECO:0000256" key="2">
    <source>
        <dbReference type="ARBA" id="ARBA00010617"/>
    </source>
</evidence>
<reference evidence="9" key="1">
    <citation type="journal article" date="2021" name="Nat. Commun.">
        <title>Genetic determinants of endophytism in the Arabidopsis root mycobiome.</title>
        <authorList>
            <person name="Mesny F."/>
            <person name="Miyauchi S."/>
            <person name="Thiergart T."/>
            <person name="Pickel B."/>
            <person name="Atanasova L."/>
            <person name="Karlsson M."/>
            <person name="Huettel B."/>
            <person name="Barry K.W."/>
            <person name="Haridas S."/>
            <person name="Chen C."/>
            <person name="Bauer D."/>
            <person name="Andreopoulos W."/>
            <person name="Pangilinan J."/>
            <person name="LaButti K."/>
            <person name="Riley R."/>
            <person name="Lipzen A."/>
            <person name="Clum A."/>
            <person name="Drula E."/>
            <person name="Henrissat B."/>
            <person name="Kohler A."/>
            <person name="Grigoriev I.V."/>
            <person name="Martin F.M."/>
            <person name="Hacquard S."/>
        </authorList>
    </citation>
    <scope>NUCLEOTIDE SEQUENCE</scope>
    <source>
        <strain evidence="9">MPI-CAGE-AT-0023</strain>
    </source>
</reference>
<keyword evidence="5" id="KW-0560">Oxidoreductase</keyword>
<comment type="caution">
    <text evidence="9">The sequence shown here is derived from an EMBL/GenBank/DDBJ whole genome shotgun (WGS) entry which is preliminary data.</text>
</comment>